<keyword evidence="3" id="KW-1185">Reference proteome</keyword>
<comment type="caution">
    <text evidence="2">The sequence shown here is derived from an EMBL/GenBank/DDBJ whole genome shotgun (WGS) entry which is preliminary data.</text>
</comment>
<accession>A0A167BSQ0</accession>
<evidence type="ECO:0000259" key="1">
    <source>
        <dbReference type="Pfam" id="PF05225"/>
    </source>
</evidence>
<proteinExistence type="predicted"/>
<dbReference type="GO" id="GO:0003677">
    <property type="term" value="F:DNA binding"/>
    <property type="evidence" value="ECO:0007669"/>
    <property type="project" value="InterPro"/>
</dbReference>
<dbReference type="Pfam" id="PF05225">
    <property type="entry name" value="HTH_psq"/>
    <property type="match status" value="1"/>
</dbReference>
<dbReference type="InterPro" id="IPR009057">
    <property type="entry name" value="Homeodomain-like_sf"/>
</dbReference>
<dbReference type="Proteomes" id="UP000076584">
    <property type="component" value="Unassembled WGS sequence"/>
</dbReference>
<evidence type="ECO:0000313" key="2">
    <source>
        <dbReference type="EMBL" id="KZL81687.1"/>
    </source>
</evidence>
<protein>
    <submittedName>
        <fullName evidence="2">Putative transposase</fullName>
    </submittedName>
</protein>
<reference evidence="2 3" key="1">
    <citation type="submission" date="2015-06" db="EMBL/GenBank/DDBJ databases">
        <title>Survival trade-offs in plant roots during colonization by closely related pathogenic and mutualistic fungi.</title>
        <authorList>
            <person name="Hacquard S."/>
            <person name="Kracher B."/>
            <person name="Hiruma K."/>
            <person name="Weinman A."/>
            <person name="Muench P."/>
            <person name="Garrido Oter R."/>
            <person name="Ver Loren van Themaat E."/>
            <person name="Dallerey J.-F."/>
            <person name="Damm U."/>
            <person name="Henrissat B."/>
            <person name="Lespinet O."/>
            <person name="Thon M."/>
            <person name="Kemen E."/>
            <person name="McHardy A.C."/>
            <person name="Schulze-Lefert P."/>
            <person name="O'Connell R.J."/>
        </authorList>
    </citation>
    <scope>NUCLEOTIDE SEQUENCE [LARGE SCALE GENOMIC DNA]</scope>
    <source>
        <strain evidence="2 3">MAFF 238704</strain>
    </source>
</reference>
<dbReference type="EMBL" id="LFIW01001608">
    <property type="protein sequence ID" value="KZL81687.1"/>
    <property type="molecule type" value="Genomic_DNA"/>
</dbReference>
<evidence type="ECO:0000313" key="3">
    <source>
        <dbReference type="Proteomes" id="UP000076584"/>
    </source>
</evidence>
<dbReference type="InterPro" id="IPR007889">
    <property type="entry name" value="HTH_Psq"/>
</dbReference>
<name>A0A167BSQ0_COLIC</name>
<feature type="domain" description="HTH psq-type" evidence="1">
    <location>
        <begin position="40"/>
        <end position="74"/>
    </location>
</feature>
<gene>
    <name evidence="2" type="ORF">CI238_12471</name>
</gene>
<dbReference type="AlphaFoldDB" id="A0A167BSQ0"/>
<organism evidence="2 3">
    <name type="scientific">Colletotrichum incanum</name>
    <name type="common">Soybean anthracnose fungus</name>
    <dbReference type="NCBI Taxonomy" id="1573173"/>
    <lineage>
        <taxon>Eukaryota</taxon>
        <taxon>Fungi</taxon>
        <taxon>Dikarya</taxon>
        <taxon>Ascomycota</taxon>
        <taxon>Pezizomycotina</taxon>
        <taxon>Sordariomycetes</taxon>
        <taxon>Hypocreomycetidae</taxon>
        <taxon>Glomerellales</taxon>
        <taxon>Glomerellaceae</taxon>
        <taxon>Colletotrichum</taxon>
        <taxon>Colletotrichum spaethianum species complex</taxon>
    </lineage>
</organism>
<sequence length="184" mass="21224">MHSELRIIVSCARPLPFSLLNLYTYFPPRTNMTSSSKESRIILALQAIQKDPKMSVRRAASTFKVPKLTLRTRRAGVLPRAETRPKLIKITITEEEVILKRVIDLIDRGFPPQQEDRALAKDPTIIQGWFTLVRNIITKYGILNNDIYNFNKTRFLIGMLLYVKVIITSNRKGRPCTKQPSNRE</sequence>
<dbReference type="SUPFAM" id="SSF46689">
    <property type="entry name" value="Homeodomain-like"/>
    <property type="match status" value="1"/>
</dbReference>
<dbReference type="Gene3D" id="1.10.10.60">
    <property type="entry name" value="Homeodomain-like"/>
    <property type="match status" value="1"/>
</dbReference>